<keyword evidence="2 5" id="KW-0812">Transmembrane</keyword>
<evidence type="ECO:0000256" key="1">
    <source>
        <dbReference type="ARBA" id="ARBA00022475"/>
    </source>
</evidence>
<dbReference type="InterPro" id="IPR002035">
    <property type="entry name" value="VWF_A"/>
</dbReference>
<dbReference type="STRING" id="517418.Ctha_2595"/>
<proteinExistence type="predicted"/>
<feature type="transmembrane region" description="Helical" evidence="5">
    <location>
        <begin position="6"/>
        <end position="26"/>
    </location>
</feature>
<dbReference type="HOGENOM" id="CLU_024570_1_0_10"/>
<gene>
    <name evidence="7" type="ordered locus">Ctha_2595</name>
</gene>
<dbReference type="eggNOG" id="COG2304">
    <property type="taxonomic scope" value="Bacteria"/>
</dbReference>
<dbReference type="PROSITE" id="PS50234">
    <property type="entry name" value="VWFA"/>
    <property type="match status" value="1"/>
</dbReference>
<dbReference type="RefSeq" id="WP_012501126.1">
    <property type="nucleotide sequence ID" value="NC_011026.1"/>
</dbReference>
<dbReference type="KEGG" id="cts:Ctha_2595"/>
<protein>
    <submittedName>
        <fullName evidence="7">von Willebrand factor type A</fullName>
    </submittedName>
</protein>
<dbReference type="InterPro" id="IPR050768">
    <property type="entry name" value="UPF0353/GerABKA_families"/>
</dbReference>
<keyword evidence="1" id="KW-1003">Cell membrane</keyword>
<evidence type="ECO:0000313" key="8">
    <source>
        <dbReference type="Proteomes" id="UP000001208"/>
    </source>
</evidence>
<organism evidence="7 8">
    <name type="scientific">Chloroherpeton thalassium (strain ATCC 35110 / GB-78)</name>
    <dbReference type="NCBI Taxonomy" id="517418"/>
    <lineage>
        <taxon>Bacteria</taxon>
        <taxon>Pseudomonadati</taxon>
        <taxon>Chlorobiota</taxon>
        <taxon>Chlorobiia</taxon>
        <taxon>Chlorobiales</taxon>
        <taxon>Chloroherpetonaceae</taxon>
        <taxon>Chloroherpeton</taxon>
    </lineage>
</organism>
<keyword evidence="3 5" id="KW-1133">Transmembrane helix</keyword>
<evidence type="ECO:0000259" key="6">
    <source>
        <dbReference type="PROSITE" id="PS50234"/>
    </source>
</evidence>
<dbReference type="PANTHER" id="PTHR22550:SF5">
    <property type="entry name" value="LEUCINE ZIPPER PROTEIN 4"/>
    <property type="match status" value="1"/>
</dbReference>
<dbReference type="AlphaFoldDB" id="B3QY78"/>
<dbReference type="InterPro" id="IPR036465">
    <property type="entry name" value="vWFA_dom_sf"/>
</dbReference>
<evidence type="ECO:0000256" key="2">
    <source>
        <dbReference type="ARBA" id="ARBA00022692"/>
    </source>
</evidence>
<name>B3QY78_CHLT3</name>
<dbReference type="SMART" id="SM00327">
    <property type="entry name" value="VWA"/>
    <property type="match status" value="1"/>
</dbReference>
<dbReference type="SUPFAM" id="SSF53300">
    <property type="entry name" value="vWA-like"/>
    <property type="match status" value="1"/>
</dbReference>
<accession>B3QY78</accession>
<reference evidence="7 8" key="1">
    <citation type="submission" date="2008-06" db="EMBL/GenBank/DDBJ databases">
        <title>Complete sequence of Chloroherpeton thalassium ATCC 35110.</title>
        <authorList>
            <consortium name="US DOE Joint Genome Institute"/>
            <person name="Lucas S."/>
            <person name="Copeland A."/>
            <person name="Lapidus A."/>
            <person name="Glavina del Rio T."/>
            <person name="Dalin E."/>
            <person name="Tice H."/>
            <person name="Bruce D."/>
            <person name="Goodwin L."/>
            <person name="Pitluck S."/>
            <person name="Schmutz J."/>
            <person name="Larimer F."/>
            <person name="Land M."/>
            <person name="Hauser L."/>
            <person name="Kyrpides N."/>
            <person name="Mikhailova N."/>
            <person name="Liu Z."/>
            <person name="Li T."/>
            <person name="Zhao F."/>
            <person name="Overmann J."/>
            <person name="Bryant D.A."/>
            <person name="Richardson P."/>
        </authorList>
    </citation>
    <scope>NUCLEOTIDE SEQUENCE [LARGE SCALE GENOMIC DNA]</scope>
    <source>
        <strain evidence="8">ATCC 35110 / GB-78</strain>
    </source>
</reference>
<evidence type="ECO:0000256" key="3">
    <source>
        <dbReference type="ARBA" id="ARBA00022989"/>
    </source>
</evidence>
<feature type="domain" description="VWFA" evidence="6">
    <location>
        <begin position="90"/>
        <end position="313"/>
    </location>
</feature>
<dbReference type="PANTHER" id="PTHR22550">
    <property type="entry name" value="SPORE GERMINATION PROTEIN"/>
    <property type="match status" value="1"/>
</dbReference>
<dbReference type="OrthoDB" id="6206554at2"/>
<dbReference type="Proteomes" id="UP000001208">
    <property type="component" value="Chromosome"/>
</dbReference>
<evidence type="ECO:0000256" key="5">
    <source>
        <dbReference type="SAM" id="Phobius"/>
    </source>
</evidence>
<evidence type="ECO:0000256" key="4">
    <source>
        <dbReference type="ARBA" id="ARBA00023136"/>
    </source>
</evidence>
<dbReference type="TCDB" id="1.A.13.4.3">
    <property type="family name" value="the epithelial chloride channel (e-clc) family"/>
</dbReference>
<dbReference type="Gene3D" id="3.40.50.410">
    <property type="entry name" value="von Willebrand factor, type A domain"/>
    <property type="match status" value="1"/>
</dbReference>
<dbReference type="EMBL" id="CP001100">
    <property type="protein sequence ID" value="ACF15044.1"/>
    <property type="molecule type" value="Genomic_DNA"/>
</dbReference>
<sequence length="346" mass="38821">MRFGYPEHLVYLFFLIPLAVLVVFFLRQRFKALDALGESSLMRQLSLSLNRTKVVWKSVLIFLAIAAVLVAYAAPQVGERLKEVKRKGIEVVIALDVSNSMLADDIQPSRLQKSKYTISNFLERLGNDRVGLVVFAGQSFVQCPITSDKSALKLFMDIVSTDAIPTQGTNFSSAIRESIRALERIEEGAEAEEKNRVRNKVILIFSDGEDHEAGIDEVLEEAASKNIRIYTVGVGSAEPTPIPVLNKDGKRVDFKRDSQGSVVTTHLQEALLRKIAEQTKGNYYRIAPQGSDFELIADDINKLEKQELSAKEILDYDDKFQYFVGLALIFLVLESLLTDKRKTRDS</sequence>
<feature type="transmembrane region" description="Helical" evidence="5">
    <location>
        <begin position="54"/>
        <end position="74"/>
    </location>
</feature>
<keyword evidence="4 5" id="KW-0472">Membrane</keyword>
<evidence type="ECO:0000313" key="7">
    <source>
        <dbReference type="EMBL" id="ACF15044.1"/>
    </source>
</evidence>
<dbReference type="Pfam" id="PF00092">
    <property type="entry name" value="VWA"/>
    <property type="match status" value="1"/>
</dbReference>
<keyword evidence="8" id="KW-1185">Reference proteome</keyword>
<feature type="transmembrane region" description="Helical" evidence="5">
    <location>
        <begin position="320"/>
        <end position="337"/>
    </location>
</feature>